<comment type="caution">
    <text evidence="1">The sequence shown here is derived from an EMBL/GenBank/DDBJ whole genome shotgun (WGS) entry which is preliminary data.</text>
</comment>
<organism evidence="1 2">
    <name type="scientific">Sphaerisporangium aureirubrum</name>
    <dbReference type="NCBI Taxonomy" id="1544736"/>
    <lineage>
        <taxon>Bacteria</taxon>
        <taxon>Bacillati</taxon>
        <taxon>Actinomycetota</taxon>
        <taxon>Actinomycetes</taxon>
        <taxon>Streptosporangiales</taxon>
        <taxon>Streptosporangiaceae</taxon>
        <taxon>Sphaerisporangium</taxon>
    </lineage>
</organism>
<keyword evidence="2" id="KW-1185">Reference proteome</keyword>
<evidence type="ECO:0000313" key="2">
    <source>
        <dbReference type="Proteomes" id="UP001596137"/>
    </source>
</evidence>
<dbReference type="RefSeq" id="WP_380760722.1">
    <property type="nucleotide sequence ID" value="NZ_JBHSRF010000074.1"/>
</dbReference>
<dbReference type="InterPro" id="IPR025455">
    <property type="entry name" value="DUF4276"/>
</dbReference>
<proteinExistence type="predicted"/>
<reference evidence="2" key="1">
    <citation type="journal article" date="2019" name="Int. J. Syst. Evol. Microbiol.">
        <title>The Global Catalogue of Microorganisms (GCM) 10K type strain sequencing project: providing services to taxonomists for standard genome sequencing and annotation.</title>
        <authorList>
            <consortium name="The Broad Institute Genomics Platform"/>
            <consortium name="The Broad Institute Genome Sequencing Center for Infectious Disease"/>
            <person name="Wu L."/>
            <person name="Ma J."/>
        </authorList>
    </citation>
    <scope>NUCLEOTIDE SEQUENCE [LARGE SCALE GENOMIC DNA]</scope>
    <source>
        <strain evidence="2">JCM 30346</strain>
    </source>
</reference>
<dbReference type="Proteomes" id="UP001596137">
    <property type="component" value="Unassembled WGS sequence"/>
</dbReference>
<sequence length="203" mass="22167">MSDRMQPRRIASVVEGHGELQAAPVLLRRLAAEIAPNTWVDFPSPYRISRNSLLVAGGIERVVDLVVRATTGVSGVLVLLDADDDCPAGLGPDLLARAQATRPDVPVAVVLPNREFEAWFLAAAVSLAGYQGLAQNLEVPPNPERPRGCKEWLSKHRTDGQPYRPKSDQAGLAATFDLHLARANSPSFDKLWRDVEYLISGKR</sequence>
<dbReference type="EMBL" id="JBHSRF010000074">
    <property type="protein sequence ID" value="MFC6085990.1"/>
    <property type="molecule type" value="Genomic_DNA"/>
</dbReference>
<name>A0ABW1NRQ8_9ACTN</name>
<protein>
    <submittedName>
        <fullName evidence="1">DUF4276 family protein</fullName>
    </submittedName>
</protein>
<gene>
    <name evidence="1" type="ORF">ACFP1K_32820</name>
</gene>
<dbReference type="Pfam" id="PF14103">
    <property type="entry name" value="DUF4276"/>
    <property type="match status" value="1"/>
</dbReference>
<accession>A0ABW1NRQ8</accession>
<evidence type="ECO:0000313" key="1">
    <source>
        <dbReference type="EMBL" id="MFC6085990.1"/>
    </source>
</evidence>